<comment type="caution">
    <text evidence="2">The sequence shown here is derived from an EMBL/GenBank/DDBJ whole genome shotgun (WGS) entry which is preliminary data.</text>
</comment>
<dbReference type="AlphaFoldDB" id="A0AAW9KP26"/>
<accession>A0AAW9KP26</accession>
<sequence length="90" mass="10279">SMIKLAIEAYVNGDEKAAYEICDMDDTVDEIYRGMFAIVLKKMGTDESMINQGTQILFASKYLERIGDHVTNICEWIIFSKKGNYVDLNE</sequence>
<dbReference type="EMBL" id="WNUR01001532">
    <property type="protein sequence ID" value="MDZ7543718.1"/>
    <property type="molecule type" value="Genomic_DNA"/>
</dbReference>
<dbReference type="InterPro" id="IPR038078">
    <property type="entry name" value="PhoU-like_sf"/>
</dbReference>
<dbReference type="SUPFAM" id="SSF109755">
    <property type="entry name" value="PhoU-like"/>
    <property type="match status" value="1"/>
</dbReference>
<dbReference type="PANTHER" id="PTHR42930">
    <property type="entry name" value="PHOSPHATE-SPECIFIC TRANSPORT SYSTEM ACCESSORY PROTEIN PHOU"/>
    <property type="match status" value="1"/>
</dbReference>
<reference evidence="2" key="1">
    <citation type="submission" date="2019-11" db="EMBL/GenBank/DDBJ databases">
        <title>Characterization of Clostridium perfringens isolates from swine manure treated agricultural soils.</title>
        <authorList>
            <person name="Wushke S.T."/>
        </authorList>
    </citation>
    <scope>NUCLEOTIDE SEQUENCE</scope>
    <source>
        <strain evidence="2">X62</strain>
    </source>
</reference>
<dbReference type="InterPro" id="IPR026022">
    <property type="entry name" value="PhoU_dom"/>
</dbReference>
<evidence type="ECO:0000313" key="3">
    <source>
        <dbReference type="Proteomes" id="UP001288944"/>
    </source>
</evidence>
<dbReference type="GO" id="GO:0045936">
    <property type="term" value="P:negative regulation of phosphate metabolic process"/>
    <property type="evidence" value="ECO:0007669"/>
    <property type="project" value="InterPro"/>
</dbReference>
<dbReference type="PANTHER" id="PTHR42930:SF3">
    <property type="entry name" value="PHOSPHATE-SPECIFIC TRANSPORT SYSTEM ACCESSORY PROTEIN PHOU"/>
    <property type="match status" value="1"/>
</dbReference>
<gene>
    <name evidence="2" type="ORF">GNF83_21645</name>
</gene>
<organism evidence="2 3">
    <name type="scientific">Clostridium perfringens</name>
    <dbReference type="NCBI Taxonomy" id="1502"/>
    <lineage>
        <taxon>Bacteria</taxon>
        <taxon>Bacillati</taxon>
        <taxon>Bacillota</taxon>
        <taxon>Clostridia</taxon>
        <taxon>Eubacteriales</taxon>
        <taxon>Clostridiaceae</taxon>
        <taxon>Clostridium</taxon>
    </lineage>
</organism>
<evidence type="ECO:0000259" key="1">
    <source>
        <dbReference type="Pfam" id="PF01895"/>
    </source>
</evidence>
<evidence type="ECO:0000313" key="2">
    <source>
        <dbReference type="EMBL" id="MDZ7543718.1"/>
    </source>
</evidence>
<dbReference type="Proteomes" id="UP001288944">
    <property type="component" value="Unassembled WGS sequence"/>
</dbReference>
<proteinExistence type="predicted"/>
<name>A0AAW9KP26_CLOPF</name>
<dbReference type="Gene3D" id="1.20.58.220">
    <property type="entry name" value="Phosphate transport system protein phou homolog 2, domain 2"/>
    <property type="match status" value="1"/>
</dbReference>
<feature type="domain" description="PhoU" evidence="1">
    <location>
        <begin position="1"/>
        <end position="77"/>
    </location>
</feature>
<dbReference type="Pfam" id="PF01895">
    <property type="entry name" value="PhoU"/>
    <property type="match status" value="1"/>
</dbReference>
<dbReference type="GO" id="GO:0030643">
    <property type="term" value="P:intracellular phosphate ion homeostasis"/>
    <property type="evidence" value="ECO:0007669"/>
    <property type="project" value="InterPro"/>
</dbReference>
<dbReference type="InterPro" id="IPR028366">
    <property type="entry name" value="PhoU"/>
</dbReference>
<feature type="non-terminal residue" evidence="2">
    <location>
        <position position="1"/>
    </location>
</feature>
<protein>
    <submittedName>
        <fullName evidence="2">Phosphate transport system regulatory protein PhoU</fullName>
    </submittedName>
</protein>